<dbReference type="InterPro" id="IPR033248">
    <property type="entry name" value="Transketolase_C"/>
</dbReference>
<keyword evidence="2" id="KW-0560">Oxidoreductase</keyword>
<dbReference type="CDD" id="cd07036">
    <property type="entry name" value="TPP_PYR_E1-PDHc-beta_like"/>
    <property type="match status" value="1"/>
</dbReference>
<keyword evidence="7" id="KW-1185">Reference proteome</keyword>
<gene>
    <name evidence="6" type="ORF">GCM10020260_01690</name>
</gene>
<evidence type="ECO:0000256" key="2">
    <source>
        <dbReference type="ARBA" id="ARBA00023002"/>
    </source>
</evidence>
<dbReference type="PANTHER" id="PTHR43257:SF2">
    <property type="entry name" value="PYRUVATE DEHYDROGENASE E1 COMPONENT SUBUNIT BETA"/>
    <property type="match status" value="1"/>
</dbReference>
<dbReference type="SMART" id="SM00861">
    <property type="entry name" value="Transket_pyr"/>
    <property type="match status" value="1"/>
</dbReference>
<dbReference type="InterPro" id="IPR029061">
    <property type="entry name" value="THDP-binding"/>
</dbReference>
<dbReference type="EMBL" id="BAAAYG010000002">
    <property type="protein sequence ID" value="GAA3279025.1"/>
    <property type="molecule type" value="Genomic_DNA"/>
</dbReference>
<protein>
    <submittedName>
        <fullName evidence="6">Alpha-ketoacid dehydrogenase subunit beta</fullName>
    </submittedName>
</protein>
<feature type="region of interest" description="Disordered" evidence="4">
    <location>
        <begin position="210"/>
        <end position="232"/>
    </location>
</feature>
<dbReference type="Gene3D" id="3.40.50.970">
    <property type="match status" value="1"/>
</dbReference>
<organism evidence="6 7">
    <name type="scientific">Nesterenkonia halobia</name>
    <dbReference type="NCBI Taxonomy" id="37922"/>
    <lineage>
        <taxon>Bacteria</taxon>
        <taxon>Bacillati</taxon>
        <taxon>Actinomycetota</taxon>
        <taxon>Actinomycetes</taxon>
        <taxon>Micrococcales</taxon>
        <taxon>Micrococcaceae</taxon>
        <taxon>Nesterenkonia</taxon>
    </lineage>
</organism>
<evidence type="ECO:0000313" key="7">
    <source>
        <dbReference type="Proteomes" id="UP001501736"/>
    </source>
</evidence>
<dbReference type="RefSeq" id="WP_344717299.1">
    <property type="nucleotide sequence ID" value="NZ_BAAAYG010000002.1"/>
</dbReference>
<evidence type="ECO:0000256" key="1">
    <source>
        <dbReference type="ARBA" id="ARBA00001964"/>
    </source>
</evidence>
<dbReference type="SUPFAM" id="SSF52922">
    <property type="entry name" value="TK C-terminal domain-like"/>
    <property type="match status" value="1"/>
</dbReference>
<feature type="domain" description="Transketolase-like pyrimidine-binding" evidence="5">
    <location>
        <begin position="20"/>
        <end position="195"/>
    </location>
</feature>
<reference evidence="7" key="1">
    <citation type="journal article" date="2019" name="Int. J. Syst. Evol. Microbiol.">
        <title>The Global Catalogue of Microorganisms (GCM) 10K type strain sequencing project: providing services to taxonomists for standard genome sequencing and annotation.</title>
        <authorList>
            <consortium name="The Broad Institute Genomics Platform"/>
            <consortium name="The Broad Institute Genome Sequencing Center for Infectious Disease"/>
            <person name="Wu L."/>
            <person name="Ma J."/>
        </authorList>
    </citation>
    <scope>NUCLEOTIDE SEQUENCE [LARGE SCALE GENOMIC DNA]</scope>
    <source>
        <strain evidence="7">JCM 11483</strain>
    </source>
</reference>
<dbReference type="InterPro" id="IPR005475">
    <property type="entry name" value="Transketolase-like_Pyr-bd"/>
</dbReference>
<comment type="cofactor">
    <cofactor evidence="1">
        <name>thiamine diphosphate</name>
        <dbReference type="ChEBI" id="CHEBI:58937"/>
    </cofactor>
</comment>
<dbReference type="Proteomes" id="UP001501736">
    <property type="component" value="Unassembled WGS sequence"/>
</dbReference>
<dbReference type="Pfam" id="PF02779">
    <property type="entry name" value="Transket_pyr"/>
    <property type="match status" value="1"/>
</dbReference>
<dbReference type="PANTHER" id="PTHR43257">
    <property type="entry name" value="PYRUVATE DEHYDROGENASE E1 COMPONENT BETA SUBUNIT"/>
    <property type="match status" value="1"/>
</dbReference>
<proteinExistence type="predicted"/>
<sequence length="368" mass="38786">MAAPDLETRAADPGPAPRPTTFAAALNTALSDAMAAETSVCVFGEDVGTLGGVFRITDGLARRFGDDRCFDTPLAESGIAGMAAGMAMNGMRPVVEMQFDAFAYPGLEQIFSHIAKFGNRTRGRVRIPLVVRIPYGGGVGGVEHHCDSSEAYYAHTPGLKVYTPATVADAYLMLREAVDSPDPVIFFEPKKLYWSKEPVDLEALRRQYEAGRSGEAGGSGGSGEAGAEPDGVGAEGRAVVARAGGDVSLISYGPSVSTALAAAEAAAEEGISAEVLDLRSLVPFDDAALTATVEKTGRAIVVAEAQGFASVAGEIVARIQERCFHSLASPVRRVTGFDIPYPSPKLEQHHLPDVDRVLDALDMLQWED</sequence>
<dbReference type="Gene3D" id="3.40.50.920">
    <property type="match status" value="1"/>
</dbReference>
<dbReference type="Pfam" id="PF02780">
    <property type="entry name" value="Transketolase_C"/>
    <property type="match status" value="1"/>
</dbReference>
<name>A0ABP6R8N0_9MICC</name>
<evidence type="ECO:0000313" key="6">
    <source>
        <dbReference type="EMBL" id="GAA3279025.1"/>
    </source>
</evidence>
<evidence type="ECO:0000256" key="3">
    <source>
        <dbReference type="ARBA" id="ARBA00023052"/>
    </source>
</evidence>
<dbReference type="InterPro" id="IPR009014">
    <property type="entry name" value="Transketo_C/PFOR_II"/>
</dbReference>
<keyword evidence="3" id="KW-0786">Thiamine pyrophosphate</keyword>
<comment type="caution">
    <text evidence="6">The sequence shown here is derived from an EMBL/GenBank/DDBJ whole genome shotgun (WGS) entry which is preliminary data.</text>
</comment>
<evidence type="ECO:0000259" key="5">
    <source>
        <dbReference type="SMART" id="SM00861"/>
    </source>
</evidence>
<evidence type="ECO:0000256" key="4">
    <source>
        <dbReference type="SAM" id="MobiDB-lite"/>
    </source>
</evidence>
<feature type="compositionally biased region" description="Gly residues" evidence="4">
    <location>
        <begin position="214"/>
        <end position="224"/>
    </location>
</feature>
<accession>A0ABP6R8N0</accession>
<dbReference type="SUPFAM" id="SSF52518">
    <property type="entry name" value="Thiamin diphosphate-binding fold (THDP-binding)"/>
    <property type="match status" value="1"/>
</dbReference>